<accession>A0A1L1PT55</accession>
<gene>
    <name evidence="2" type="ORF">BN948_03663</name>
</gene>
<evidence type="ECO:0000313" key="3">
    <source>
        <dbReference type="Proteomes" id="UP000028878"/>
    </source>
</evidence>
<feature type="transmembrane region" description="Helical" evidence="1">
    <location>
        <begin position="96"/>
        <end position="117"/>
    </location>
</feature>
<feature type="transmembrane region" description="Helical" evidence="1">
    <location>
        <begin position="38"/>
        <end position="55"/>
    </location>
</feature>
<protein>
    <submittedName>
        <fullName evidence="2">PepSY-associated TM helix family protein</fullName>
    </submittedName>
</protein>
<dbReference type="Proteomes" id="UP000028878">
    <property type="component" value="Unassembled WGS sequence"/>
</dbReference>
<keyword evidence="1" id="KW-0472">Membrane</keyword>
<keyword evidence="3" id="KW-1185">Reference proteome</keyword>
<evidence type="ECO:0000256" key="1">
    <source>
        <dbReference type="SAM" id="Phobius"/>
    </source>
</evidence>
<dbReference type="AlphaFoldDB" id="A0A1L1PT55"/>
<keyword evidence="1" id="KW-0812">Transmembrane</keyword>
<evidence type="ECO:0000313" key="2">
    <source>
        <dbReference type="EMBL" id="CDN89226.1"/>
    </source>
</evidence>
<feature type="transmembrane region" description="Helical" evidence="1">
    <location>
        <begin position="62"/>
        <end position="81"/>
    </location>
</feature>
<keyword evidence="1" id="KW-1133">Transmembrane helix</keyword>
<sequence length="133" mass="14177">MGRLNVAVVAGLPLASAAYLWANRLLPTHLPLRPEAEIQAFFAAWALALAVAGLLRPARAWPLLWGVGALLFGALPVLNALTTQRPLWRSLASGDAIFVGMDVACAALALGLGAMAWRARKPHGRAHTRQREA</sequence>
<reference evidence="3" key="2">
    <citation type="submission" date="2014-11" db="EMBL/GenBank/DDBJ databases">
        <title>Draft genome sequence of Hydrogenophaga intermedia S1.</title>
        <authorList>
            <person name="Gan H.M."/>
            <person name="Chew T.H."/>
            <person name="Stolz A."/>
        </authorList>
    </citation>
    <scope>NUCLEOTIDE SEQUENCE [LARGE SCALE GENOMIC DNA]</scope>
    <source>
        <strain evidence="3">S1</strain>
    </source>
</reference>
<name>A0A1L1PT55_HYDIT</name>
<organism evidence="2 3">
    <name type="scientific">Hydrogenophaga intermedia</name>
    <dbReference type="NCBI Taxonomy" id="65786"/>
    <lineage>
        <taxon>Bacteria</taxon>
        <taxon>Pseudomonadati</taxon>
        <taxon>Pseudomonadota</taxon>
        <taxon>Betaproteobacteria</taxon>
        <taxon>Burkholderiales</taxon>
        <taxon>Comamonadaceae</taxon>
        <taxon>Hydrogenophaga</taxon>
    </lineage>
</organism>
<dbReference type="EMBL" id="CCAE010000038">
    <property type="protein sequence ID" value="CDN89226.1"/>
    <property type="molecule type" value="Genomic_DNA"/>
</dbReference>
<reference evidence="3" key="1">
    <citation type="submission" date="2014-02" db="EMBL/GenBank/DDBJ databases">
        <authorList>
            <person name="Gan H."/>
        </authorList>
    </citation>
    <scope>NUCLEOTIDE SEQUENCE [LARGE SCALE GENOMIC DNA]</scope>
    <source>
        <strain evidence="3">S1</strain>
    </source>
</reference>
<proteinExistence type="predicted"/>